<dbReference type="RefSeq" id="WP_345677976.1">
    <property type="nucleotide sequence ID" value="NZ_BAABHS010000018.1"/>
</dbReference>
<evidence type="ECO:0000256" key="1">
    <source>
        <dbReference type="ARBA" id="ARBA00023125"/>
    </source>
</evidence>
<dbReference type="InterPro" id="IPR009061">
    <property type="entry name" value="DNA-bd_dom_put_sf"/>
</dbReference>
<dbReference type="InterPro" id="IPR047057">
    <property type="entry name" value="MerR_fam"/>
</dbReference>
<evidence type="ECO:0000313" key="4">
    <source>
        <dbReference type="Proteomes" id="UP001500466"/>
    </source>
</evidence>
<accession>A0ABP9HSE0</accession>
<dbReference type="PRINTS" id="PR00040">
    <property type="entry name" value="HTHMERR"/>
</dbReference>
<dbReference type="PANTHER" id="PTHR30204:SF93">
    <property type="entry name" value="HTH MERR-TYPE DOMAIN-CONTAINING PROTEIN"/>
    <property type="match status" value="1"/>
</dbReference>
<dbReference type="PANTHER" id="PTHR30204">
    <property type="entry name" value="REDOX-CYCLING DRUG-SENSING TRANSCRIPTIONAL ACTIVATOR SOXR"/>
    <property type="match status" value="1"/>
</dbReference>
<dbReference type="EMBL" id="BAABHS010000018">
    <property type="protein sequence ID" value="GAA4977217.1"/>
    <property type="molecule type" value="Genomic_DNA"/>
</dbReference>
<comment type="caution">
    <text evidence="3">The sequence shown here is derived from an EMBL/GenBank/DDBJ whole genome shotgun (WGS) entry which is preliminary data.</text>
</comment>
<dbReference type="InterPro" id="IPR000551">
    <property type="entry name" value="MerR-type_HTH_dom"/>
</dbReference>
<dbReference type="PROSITE" id="PS50937">
    <property type="entry name" value="HTH_MERR_2"/>
    <property type="match status" value="1"/>
</dbReference>
<dbReference type="SUPFAM" id="SSF46955">
    <property type="entry name" value="Putative DNA-binding domain"/>
    <property type="match status" value="1"/>
</dbReference>
<dbReference type="Gene3D" id="1.10.1660.10">
    <property type="match status" value="1"/>
</dbReference>
<feature type="domain" description="HTH merR-type" evidence="2">
    <location>
        <begin position="10"/>
        <end position="77"/>
    </location>
</feature>
<keyword evidence="1" id="KW-0238">DNA-binding</keyword>
<organism evidence="3 4">
    <name type="scientific">Yinghuangia aomiensis</name>
    <dbReference type="NCBI Taxonomy" id="676205"/>
    <lineage>
        <taxon>Bacteria</taxon>
        <taxon>Bacillati</taxon>
        <taxon>Actinomycetota</taxon>
        <taxon>Actinomycetes</taxon>
        <taxon>Kitasatosporales</taxon>
        <taxon>Streptomycetaceae</taxon>
        <taxon>Yinghuangia</taxon>
    </lineage>
</organism>
<dbReference type="Pfam" id="PF13411">
    <property type="entry name" value="MerR_1"/>
    <property type="match status" value="1"/>
</dbReference>
<evidence type="ECO:0000313" key="3">
    <source>
        <dbReference type="EMBL" id="GAA4977217.1"/>
    </source>
</evidence>
<name>A0ABP9HSE0_9ACTN</name>
<proteinExistence type="predicted"/>
<evidence type="ECO:0000259" key="2">
    <source>
        <dbReference type="PROSITE" id="PS50937"/>
    </source>
</evidence>
<protein>
    <submittedName>
        <fullName evidence="3">MerR family transcriptional regulator</fullName>
    </submittedName>
</protein>
<keyword evidence="4" id="KW-1185">Reference proteome</keyword>
<gene>
    <name evidence="3" type="ORF">GCM10023205_50820</name>
</gene>
<sequence>MSTSPDGLRSIGELAEAAGVTVKTVRFYSDAGLLPEAARSAGGHRRYAPDALDRLRLIRALRTLDLALPDIRRVVEREHAGDTAETDVLDDVISGQLRDIGGHIAALRWREAALRLVHDCPPGERAERIRLVGAIATPPTTTSIERFWRGWLPARLPTRVRAMILDAAVPSPPEDPTTGQVLAFARLHAAVSAPCSDADRERAAQAVVQRRGDRLRLALLYDGLAEAYTLASARIRQGETPAAGEALDGFVAAYARVYETADTGGFRRRLGRHLAGDPQIDWYWDLVAEIRGGGDEPTAGAADAWLRAALDAQLDDGAVRLAG</sequence>
<reference evidence="4" key="1">
    <citation type="journal article" date="2019" name="Int. J. Syst. Evol. Microbiol.">
        <title>The Global Catalogue of Microorganisms (GCM) 10K type strain sequencing project: providing services to taxonomists for standard genome sequencing and annotation.</title>
        <authorList>
            <consortium name="The Broad Institute Genomics Platform"/>
            <consortium name="The Broad Institute Genome Sequencing Center for Infectious Disease"/>
            <person name="Wu L."/>
            <person name="Ma J."/>
        </authorList>
    </citation>
    <scope>NUCLEOTIDE SEQUENCE [LARGE SCALE GENOMIC DNA]</scope>
    <source>
        <strain evidence="4">JCM 17986</strain>
    </source>
</reference>
<dbReference type="SMART" id="SM00422">
    <property type="entry name" value="HTH_MERR"/>
    <property type="match status" value="1"/>
</dbReference>
<dbReference type="Proteomes" id="UP001500466">
    <property type="component" value="Unassembled WGS sequence"/>
</dbReference>